<evidence type="ECO:0000256" key="3">
    <source>
        <dbReference type="ARBA" id="ARBA00022806"/>
    </source>
</evidence>
<evidence type="ECO:0000256" key="5">
    <source>
        <dbReference type="ARBA" id="ARBA00022884"/>
    </source>
</evidence>
<gene>
    <name evidence="8" type="ORF">V6N11_034883</name>
</gene>
<organism evidence="8 9">
    <name type="scientific">Hibiscus sabdariffa</name>
    <name type="common">roselle</name>
    <dbReference type="NCBI Taxonomy" id="183260"/>
    <lineage>
        <taxon>Eukaryota</taxon>
        <taxon>Viridiplantae</taxon>
        <taxon>Streptophyta</taxon>
        <taxon>Embryophyta</taxon>
        <taxon>Tracheophyta</taxon>
        <taxon>Spermatophyta</taxon>
        <taxon>Magnoliopsida</taxon>
        <taxon>eudicotyledons</taxon>
        <taxon>Gunneridae</taxon>
        <taxon>Pentapetalae</taxon>
        <taxon>rosids</taxon>
        <taxon>malvids</taxon>
        <taxon>Malvales</taxon>
        <taxon>Malvaceae</taxon>
        <taxon>Malvoideae</taxon>
        <taxon>Hibiscus</taxon>
    </lineage>
</organism>
<keyword evidence="1" id="KW-0547">Nucleotide-binding</keyword>
<dbReference type="PANTHER" id="PTHR47958">
    <property type="entry name" value="ATP-DEPENDENT RNA HELICASE DBP3"/>
    <property type="match status" value="1"/>
</dbReference>
<evidence type="ECO:0000259" key="7">
    <source>
        <dbReference type="PROSITE" id="PS51195"/>
    </source>
</evidence>
<dbReference type="Proteomes" id="UP001396334">
    <property type="component" value="Unassembled WGS sequence"/>
</dbReference>
<sequence>MAIFSMLTRSNIYSPQPIQTSRGRGGSFGPRFIDDDDDELEVVDDTLEEANLTKNAKACDDIRVEASGVNIPPPVSSFSEMDLGDAINRNLKRCNFVNPTPIQRHAIPIAFAGRDLVACAPTGAGKTAAICFSIICRVSHEPFLGARGGGGRAVACPLALILAPTRESSSQVSIISFQVLICMMLEVC</sequence>
<dbReference type="InterPro" id="IPR011545">
    <property type="entry name" value="DEAD/DEAH_box_helicase_dom"/>
</dbReference>
<evidence type="ECO:0000256" key="6">
    <source>
        <dbReference type="PROSITE-ProRule" id="PRU00552"/>
    </source>
</evidence>
<evidence type="ECO:0000256" key="2">
    <source>
        <dbReference type="ARBA" id="ARBA00022801"/>
    </source>
</evidence>
<dbReference type="EMBL" id="JBBPBN010001268">
    <property type="protein sequence ID" value="KAK8478930.1"/>
    <property type="molecule type" value="Genomic_DNA"/>
</dbReference>
<feature type="domain" description="DEAD-box RNA helicase Q" evidence="7">
    <location>
        <begin position="76"/>
        <end position="104"/>
    </location>
</feature>
<dbReference type="Gene3D" id="3.40.50.300">
    <property type="entry name" value="P-loop containing nucleotide triphosphate hydrolases"/>
    <property type="match status" value="1"/>
</dbReference>
<dbReference type="InterPro" id="IPR027417">
    <property type="entry name" value="P-loop_NTPase"/>
</dbReference>
<evidence type="ECO:0000313" key="9">
    <source>
        <dbReference type="Proteomes" id="UP001396334"/>
    </source>
</evidence>
<feature type="short sequence motif" description="Q motif" evidence="6">
    <location>
        <begin position="76"/>
        <end position="104"/>
    </location>
</feature>
<protein>
    <recommendedName>
        <fullName evidence="7">DEAD-box RNA helicase Q domain-containing protein</fullName>
    </recommendedName>
</protein>
<keyword evidence="3" id="KW-0347">Helicase</keyword>
<evidence type="ECO:0000256" key="1">
    <source>
        <dbReference type="ARBA" id="ARBA00022741"/>
    </source>
</evidence>
<accession>A0ABR1ZEU7</accession>
<dbReference type="PROSITE" id="PS51195">
    <property type="entry name" value="Q_MOTIF"/>
    <property type="match status" value="1"/>
</dbReference>
<dbReference type="Pfam" id="PF00270">
    <property type="entry name" value="DEAD"/>
    <property type="match status" value="1"/>
</dbReference>
<comment type="caution">
    <text evidence="8">The sequence shown here is derived from an EMBL/GenBank/DDBJ whole genome shotgun (WGS) entry which is preliminary data.</text>
</comment>
<keyword evidence="5" id="KW-0694">RNA-binding</keyword>
<proteinExistence type="predicted"/>
<evidence type="ECO:0000313" key="8">
    <source>
        <dbReference type="EMBL" id="KAK8478930.1"/>
    </source>
</evidence>
<keyword evidence="4" id="KW-0067">ATP-binding</keyword>
<dbReference type="SUPFAM" id="SSF52540">
    <property type="entry name" value="P-loop containing nucleoside triphosphate hydrolases"/>
    <property type="match status" value="1"/>
</dbReference>
<keyword evidence="9" id="KW-1185">Reference proteome</keyword>
<name>A0ABR1ZEU7_9ROSI</name>
<reference evidence="8 9" key="1">
    <citation type="journal article" date="2024" name="G3 (Bethesda)">
        <title>Genome assembly of Hibiscus sabdariffa L. provides insights into metabolisms of medicinal natural products.</title>
        <authorList>
            <person name="Kim T."/>
        </authorList>
    </citation>
    <scope>NUCLEOTIDE SEQUENCE [LARGE SCALE GENOMIC DNA]</scope>
    <source>
        <strain evidence="8">TK-2024</strain>
        <tissue evidence="8">Old leaves</tissue>
    </source>
</reference>
<evidence type="ECO:0000256" key="4">
    <source>
        <dbReference type="ARBA" id="ARBA00022840"/>
    </source>
</evidence>
<keyword evidence="2" id="KW-0378">Hydrolase</keyword>
<dbReference type="InterPro" id="IPR014014">
    <property type="entry name" value="RNA_helicase_DEAD_Q_motif"/>
</dbReference>